<protein>
    <submittedName>
        <fullName evidence="2">Uncharacterized protein</fullName>
    </submittedName>
</protein>
<evidence type="ECO:0000313" key="2">
    <source>
        <dbReference type="EMBL" id="QCD90276.1"/>
    </source>
</evidence>
<dbReference type="Proteomes" id="UP000501690">
    <property type="component" value="Linkage Group LG4"/>
</dbReference>
<accession>A0A4D6LQ63</accession>
<proteinExistence type="predicted"/>
<feature type="transmembrane region" description="Helical" evidence="1">
    <location>
        <begin position="6"/>
        <end position="23"/>
    </location>
</feature>
<dbReference type="EMBL" id="CP039348">
    <property type="protein sequence ID" value="QCD90276.1"/>
    <property type="molecule type" value="Genomic_DNA"/>
</dbReference>
<keyword evidence="1" id="KW-1133">Transmembrane helix</keyword>
<evidence type="ECO:0000313" key="3">
    <source>
        <dbReference type="Proteomes" id="UP000501690"/>
    </source>
</evidence>
<keyword evidence="1" id="KW-0472">Membrane</keyword>
<sequence length="78" mass="9285">MCWIEIFFSDLLLFWLIFSSDILQHLHETLKKVFLSYISLLNGFFALRFVLPCILFDGLLKAYSRLLNKLKGKKTQRE</sequence>
<reference evidence="2 3" key="1">
    <citation type="submission" date="2019-04" db="EMBL/GenBank/DDBJ databases">
        <title>An improved genome assembly and genetic linkage map for asparagus bean, Vigna unguiculata ssp. sesquipedialis.</title>
        <authorList>
            <person name="Xia Q."/>
            <person name="Zhang R."/>
            <person name="Dong Y."/>
        </authorList>
    </citation>
    <scope>NUCLEOTIDE SEQUENCE [LARGE SCALE GENOMIC DNA]</scope>
    <source>
        <tissue evidence="2">Leaf</tissue>
    </source>
</reference>
<organism evidence="2 3">
    <name type="scientific">Vigna unguiculata</name>
    <name type="common">Cowpea</name>
    <dbReference type="NCBI Taxonomy" id="3917"/>
    <lineage>
        <taxon>Eukaryota</taxon>
        <taxon>Viridiplantae</taxon>
        <taxon>Streptophyta</taxon>
        <taxon>Embryophyta</taxon>
        <taxon>Tracheophyta</taxon>
        <taxon>Spermatophyta</taxon>
        <taxon>Magnoliopsida</taxon>
        <taxon>eudicotyledons</taxon>
        <taxon>Gunneridae</taxon>
        <taxon>Pentapetalae</taxon>
        <taxon>rosids</taxon>
        <taxon>fabids</taxon>
        <taxon>Fabales</taxon>
        <taxon>Fabaceae</taxon>
        <taxon>Papilionoideae</taxon>
        <taxon>50 kb inversion clade</taxon>
        <taxon>NPAAA clade</taxon>
        <taxon>indigoferoid/millettioid clade</taxon>
        <taxon>Phaseoleae</taxon>
        <taxon>Vigna</taxon>
    </lineage>
</organism>
<keyword evidence="1" id="KW-0812">Transmembrane</keyword>
<evidence type="ECO:0000256" key="1">
    <source>
        <dbReference type="SAM" id="Phobius"/>
    </source>
</evidence>
<name>A0A4D6LQ63_VIGUN</name>
<dbReference type="AlphaFoldDB" id="A0A4D6LQ63"/>
<keyword evidence="3" id="KW-1185">Reference proteome</keyword>
<feature type="transmembrane region" description="Helical" evidence="1">
    <location>
        <begin position="35"/>
        <end position="60"/>
    </location>
</feature>
<gene>
    <name evidence="2" type="ORF">DEO72_LG4g1231</name>
</gene>